<dbReference type="Proteomes" id="UP001438008">
    <property type="component" value="Unassembled WGS sequence"/>
</dbReference>
<proteinExistence type="predicted"/>
<name>A0ABV1FK37_9FIRM</name>
<evidence type="ECO:0000313" key="1">
    <source>
        <dbReference type="EMBL" id="MEQ2473401.1"/>
    </source>
</evidence>
<dbReference type="RefSeq" id="WP_178039130.1">
    <property type="nucleotide sequence ID" value="NZ_JBBMFE010000013.1"/>
</dbReference>
<dbReference type="NCBIfam" id="NF041770">
    <property type="entry name" value="CFI_box_CTERM"/>
    <property type="match status" value="1"/>
</dbReference>
<organism evidence="1 2">
    <name type="scientific">Laedolimicola intestinihominis</name>
    <dbReference type="NCBI Taxonomy" id="3133166"/>
    <lineage>
        <taxon>Bacteria</taxon>
        <taxon>Bacillati</taxon>
        <taxon>Bacillota</taxon>
        <taxon>Clostridia</taxon>
        <taxon>Lachnospirales</taxon>
        <taxon>Lachnospiraceae</taxon>
        <taxon>Laedolimicola</taxon>
    </lineage>
</organism>
<dbReference type="EMBL" id="JBBMFE010000013">
    <property type="protein sequence ID" value="MEQ2473401.1"/>
    <property type="molecule type" value="Genomic_DNA"/>
</dbReference>
<sequence>MDLVAYGESYNQAMQGIEDMLLTEGNPMTSFKKSVYPEAFQAYLRKHLDTINAIEAVYQQEENPAAWLNKLAEHLVDCARAELEGIPKKGKKNEQQINYNMILAVYVFPAILEQKQKNDSAEPLTDVLVAKWNEAFKTSVGKADYEKIEQGFHRKFCYITTAACERQGKADDCYELELLRSYRDEYLLRREDGEAMVKEYYNIAPTIVNRIGRQEDADAVYEEIWNDYLMDCIHKIENGENEACRERYTEMVYDLKNRYMA</sequence>
<keyword evidence="2" id="KW-1185">Reference proteome</keyword>
<comment type="caution">
    <text evidence="1">The sequence shown here is derived from an EMBL/GenBank/DDBJ whole genome shotgun (WGS) entry which is preliminary data.</text>
</comment>
<evidence type="ECO:0000313" key="2">
    <source>
        <dbReference type="Proteomes" id="UP001438008"/>
    </source>
</evidence>
<reference evidence="1 2" key="1">
    <citation type="submission" date="2024-03" db="EMBL/GenBank/DDBJ databases">
        <title>Human intestinal bacterial collection.</title>
        <authorList>
            <person name="Pauvert C."/>
            <person name="Hitch T.C.A."/>
            <person name="Clavel T."/>
        </authorList>
    </citation>
    <scope>NUCLEOTIDE SEQUENCE [LARGE SCALE GENOMIC DNA]</scope>
    <source>
        <strain evidence="1 2">CLA-AA-H132</strain>
    </source>
</reference>
<protein>
    <submittedName>
        <fullName evidence="1">CFI-box-CTERM domain-containing protein</fullName>
    </submittedName>
</protein>
<dbReference type="InterPro" id="IPR049886">
    <property type="entry name" value="CFI_box_CTERM_dom"/>
</dbReference>
<gene>
    <name evidence="1" type="ORF">WMO29_13020</name>
</gene>
<accession>A0ABV1FK37</accession>